<evidence type="ECO:0000256" key="1">
    <source>
        <dbReference type="SAM" id="MobiDB-lite"/>
    </source>
</evidence>
<feature type="compositionally biased region" description="Basic and acidic residues" evidence="1">
    <location>
        <begin position="27"/>
        <end position="37"/>
    </location>
</feature>
<feature type="region of interest" description="Disordered" evidence="1">
    <location>
        <begin position="26"/>
        <end position="57"/>
    </location>
</feature>
<name>A0ABM8CVJ4_9NOCA</name>
<proteinExistence type="predicted"/>
<sequence length="57" mass="6486">MTIKHKITSRARAGWVRLQTLLAGPDEDSRRRTDIGGRRPGGPIERAGRKLRHAFEH</sequence>
<organism evidence="2 3">
    <name type="scientific">Nocardia sputorum</name>
    <dbReference type="NCBI Taxonomy" id="2984338"/>
    <lineage>
        <taxon>Bacteria</taxon>
        <taxon>Bacillati</taxon>
        <taxon>Actinomycetota</taxon>
        <taxon>Actinomycetes</taxon>
        <taxon>Mycobacteriales</taxon>
        <taxon>Nocardiaceae</taxon>
        <taxon>Nocardia</taxon>
    </lineage>
</organism>
<evidence type="ECO:0000313" key="3">
    <source>
        <dbReference type="Proteomes" id="UP001317870"/>
    </source>
</evidence>
<keyword evidence="3" id="KW-1185">Reference proteome</keyword>
<gene>
    <name evidence="2" type="ORF">IFM12276_20270</name>
</gene>
<dbReference type="EMBL" id="AP026978">
    <property type="protein sequence ID" value="BDT98998.1"/>
    <property type="molecule type" value="Genomic_DNA"/>
</dbReference>
<dbReference type="RefSeq" id="WP_281879087.1">
    <property type="nucleotide sequence ID" value="NZ_AP026976.1"/>
</dbReference>
<dbReference type="Proteomes" id="UP001317870">
    <property type="component" value="Chromosome"/>
</dbReference>
<evidence type="ECO:0000313" key="2">
    <source>
        <dbReference type="EMBL" id="BDT98998.1"/>
    </source>
</evidence>
<protein>
    <submittedName>
        <fullName evidence="2">Uncharacterized protein</fullName>
    </submittedName>
</protein>
<accession>A0ABM8CVJ4</accession>
<reference evidence="2 3" key="1">
    <citation type="submission" date="2022-11" db="EMBL/GenBank/DDBJ databases">
        <title>Genome Sequencing of Nocardia sp. ON39_IFM12276 and assembly.</title>
        <authorList>
            <person name="Shimojima M."/>
            <person name="Toyokawa M."/>
            <person name="Uesaka K."/>
        </authorList>
    </citation>
    <scope>NUCLEOTIDE SEQUENCE [LARGE SCALE GENOMIC DNA]</scope>
    <source>
        <strain evidence="2 3">IFM 12276</strain>
    </source>
</reference>